<reference evidence="2" key="1">
    <citation type="journal article" date="2019" name="Int. J. Syst. Evol. Microbiol.">
        <title>The Global Catalogue of Microorganisms (GCM) 10K type strain sequencing project: providing services to taxonomists for standard genome sequencing and annotation.</title>
        <authorList>
            <consortium name="The Broad Institute Genomics Platform"/>
            <consortium name="The Broad Institute Genome Sequencing Center for Infectious Disease"/>
            <person name="Wu L."/>
            <person name="Ma J."/>
        </authorList>
    </citation>
    <scope>NUCLEOTIDE SEQUENCE [LARGE SCALE GENOMIC DNA]</scope>
    <source>
        <strain evidence="2">JCM 9095</strain>
    </source>
</reference>
<keyword evidence="2" id="KW-1185">Reference proteome</keyword>
<accession>A0ABP6P276</accession>
<evidence type="ECO:0000313" key="1">
    <source>
        <dbReference type="EMBL" id="GAA3164827.1"/>
    </source>
</evidence>
<gene>
    <name evidence="1" type="ORF">GCM10010451_11150</name>
</gene>
<evidence type="ECO:0000313" key="2">
    <source>
        <dbReference type="Proteomes" id="UP001501866"/>
    </source>
</evidence>
<protein>
    <submittedName>
        <fullName evidence="1">Uncharacterized protein</fullName>
    </submittedName>
</protein>
<dbReference type="EMBL" id="BAAAUH010000005">
    <property type="protein sequence ID" value="GAA3164827.1"/>
    <property type="molecule type" value="Genomic_DNA"/>
</dbReference>
<name>A0ABP6P276_9ACTN</name>
<proteinExistence type="predicted"/>
<comment type="caution">
    <text evidence="1">The sequence shown here is derived from an EMBL/GenBank/DDBJ whole genome shotgun (WGS) entry which is preliminary data.</text>
</comment>
<dbReference type="Proteomes" id="UP001501866">
    <property type="component" value="Unassembled WGS sequence"/>
</dbReference>
<sequence length="65" mass="7027">MGSREDFVFVDTDMLRWILEGDAGEGDVDSGGGTSVTTVRRGDPAEVHVQARHERNTPGRGEHGC</sequence>
<organism evidence="1 2">
    <name type="scientific">Streptomyces virens</name>
    <dbReference type="NCBI Taxonomy" id="285572"/>
    <lineage>
        <taxon>Bacteria</taxon>
        <taxon>Bacillati</taxon>
        <taxon>Actinomycetota</taxon>
        <taxon>Actinomycetes</taxon>
        <taxon>Kitasatosporales</taxon>
        <taxon>Streptomycetaceae</taxon>
        <taxon>Streptomyces</taxon>
    </lineage>
</organism>